<organism evidence="1 2">
    <name type="scientific">Candidatus Thermofonsia Clade 1 bacterium</name>
    <dbReference type="NCBI Taxonomy" id="2364210"/>
    <lineage>
        <taxon>Bacteria</taxon>
        <taxon>Bacillati</taxon>
        <taxon>Chloroflexota</taxon>
        <taxon>Candidatus Thermofontia</taxon>
        <taxon>Candidatus Thermofonsia Clade 1</taxon>
    </lineage>
</organism>
<proteinExistence type="predicted"/>
<dbReference type="EMBL" id="PGTM01000298">
    <property type="protein sequence ID" value="PJF34694.1"/>
    <property type="molecule type" value="Genomic_DNA"/>
</dbReference>
<protein>
    <recommendedName>
        <fullName evidence="3">Three-Cys-motif partner protein TcmP</fullName>
    </recommendedName>
</protein>
<dbReference type="Proteomes" id="UP000229681">
    <property type="component" value="Unassembled WGS sequence"/>
</dbReference>
<evidence type="ECO:0000313" key="1">
    <source>
        <dbReference type="EMBL" id="PJF34694.1"/>
    </source>
</evidence>
<accession>A0A2M8PAW4</accession>
<dbReference type="InterPro" id="IPR031009">
    <property type="entry name" value="Tcm_partner"/>
</dbReference>
<evidence type="ECO:0000313" key="2">
    <source>
        <dbReference type="Proteomes" id="UP000229681"/>
    </source>
</evidence>
<reference evidence="1 2" key="1">
    <citation type="submission" date="2017-11" db="EMBL/GenBank/DDBJ databases">
        <title>Evolution of Phototrophy in the Chloroflexi Phylum Driven by Horizontal Gene Transfer.</title>
        <authorList>
            <person name="Ward L.M."/>
            <person name="Hemp J."/>
            <person name="Shih P.M."/>
            <person name="Mcglynn S.E."/>
            <person name="Fischer W."/>
        </authorList>
    </citation>
    <scope>NUCLEOTIDE SEQUENCE [LARGE SCALE GENOMIC DNA]</scope>
    <source>
        <strain evidence="1">JP3_13</strain>
    </source>
</reference>
<sequence>MDELTQPIEDGLLMRDSGPWVKDKLNLLEGYMSTFATAMKRKNWSAFHYIDIMAGSGKNYIRDTGEIVLGSPLLALNQEIFTRYFFCEMTPEDYRALTRRVAAHQRGQKAKIYNGDANQKIEEICEEIDEVDRNRGQMWGSLNLAFVDPEGPEDLNWHTIHRLAQVNRMDMIINFPTSGITRLFASENYETVDKFFGTDEWRQNTLREEKAAVKRRRWIDLYKRRLQPYGYHVVTSEDVSALREYIARNSRNAQLYTLIFVSKHELGDKLWQGVLDYLKQRRLF</sequence>
<dbReference type="NCBIfam" id="TIGR04474">
    <property type="entry name" value="tcm_partner"/>
    <property type="match status" value="1"/>
</dbReference>
<evidence type="ECO:0008006" key="3">
    <source>
        <dbReference type="Google" id="ProtNLM"/>
    </source>
</evidence>
<dbReference type="AlphaFoldDB" id="A0A2M8PAW4"/>
<name>A0A2M8PAW4_9CHLR</name>
<gene>
    <name evidence="1" type="ORF">CUN49_14365</name>
</gene>
<comment type="caution">
    <text evidence="1">The sequence shown here is derived from an EMBL/GenBank/DDBJ whole genome shotgun (WGS) entry which is preliminary data.</text>
</comment>